<dbReference type="SUPFAM" id="SSF56281">
    <property type="entry name" value="Metallo-hydrolase/oxidoreductase"/>
    <property type="match status" value="1"/>
</dbReference>
<dbReference type="PANTHER" id="PTHR42967">
    <property type="entry name" value="METAL DEPENDENT HYDROLASE"/>
    <property type="match status" value="1"/>
</dbReference>
<dbReference type="EMBL" id="UFWZ01000001">
    <property type="protein sequence ID" value="SUY48299.1"/>
    <property type="molecule type" value="Genomic_DNA"/>
</dbReference>
<dbReference type="Pfam" id="PF13483">
    <property type="entry name" value="Lactamase_B_3"/>
    <property type="match status" value="1"/>
</dbReference>
<dbReference type="RefSeq" id="WP_115642126.1">
    <property type="nucleotide sequence ID" value="NZ_UFWZ01000001.1"/>
</dbReference>
<sequence length="215" mass="24097">MLIYWIGYSCFLIQTSKGTNILMDPFEGINVNSLYDICPNIDIVTISHKAFHNSYLDPFKEKSIIIDNTKGFFFKDTEIIGYPSYSDNICGLKRGENIVFKISTEDFSICHLGGLGHVLDESLIKQLGTINVLFVPVGGNITLNGNNACTVALSLKSNIVIPMCYKSSKCLHLSEDASRFIINMKNVSNINHISLLLDQRTLNFRNQVILIKPLQ</sequence>
<dbReference type="Proteomes" id="UP000254664">
    <property type="component" value="Unassembled WGS sequence"/>
</dbReference>
<proteinExistence type="predicted"/>
<reference evidence="1 2" key="1">
    <citation type="submission" date="2018-06" db="EMBL/GenBank/DDBJ databases">
        <authorList>
            <consortium name="Pathogen Informatics"/>
            <person name="Doyle S."/>
        </authorList>
    </citation>
    <scope>NUCLEOTIDE SEQUENCE [LARGE SCALE GENOMIC DNA]</scope>
    <source>
        <strain evidence="1 2">NCTC9836</strain>
    </source>
</reference>
<protein>
    <submittedName>
        <fullName evidence="1">Hydrolase</fullName>
    </submittedName>
</protein>
<keyword evidence="2" id="KW-1185">Reference proteome</keyword>
<dbReference type="InterPro" id="IPR036866">
    <property type="entry name" value="RibonucZ/Hydroxyglut_hydro"/>
</dbReference>
<dbReference type="Gene3D" id="3.60.15.10">
    <property type="entry name" value="Ribonuclease Z/Hydroxyacylglutathione hydrolase-like"/>
    <property type="match status" value="1"/>
</dbReference>
<dbReference type="PANTHER" id="PTHR42967:SF1">
    <property type="entry name" value="MBL FOLD METALLO-HYDROLASE"/>
    <property type="match status" value="1"/>
</dbReference>
<name>A0A381JBC0_9CLOT</name>
<keyword evidence="1" id="KW-0378">Hydrolase</keyword>
<evidence type="ECO:0000313" key="1">
    <source>
        <dbReference type="EMBL" id="SUY48299.1"/>
    </source>
</evidence>
<dbReference type="OrthoDB" id="9789133at2"/>
<dbReference type="GO" id="GO:0016787">
    <property type="term" value="F:hydrolase activity"/>
    <property type="evidence" value="ECO:0007669"/>
    <property type="project" value="UniProtKB-KW"/>
</dbReference>
<organism evidence="1 2">
    <name type="scientific">Clostridium putrefaciens</name>
    <dbReference type="NCBI Taxonomy" id="99675"/>
    <lineage>
        <taxon>Bacteria</taxon>
        <taxon>Bacillati</taxon>
        <taxon>Bacillota</taxon>
        <taxon>Clostridia</taxon>
        <taxon>Eubacteriales</taxon>
        <taxon>Clostridiaceae</taxon>
        <taxon>Clostridium</taxon>
    </lineage>
</organism>
<dbReference type="AlphaFoldDB" id="A0A381JBC0"/>
<gene>
    <name evidence="1" type="ORF">NCTC9836_02677</name>
</gene>
<evidence type="ECO:0000313" key="2">
    <source>
        <dbReference type="Proteomes" id="UP000254664"/>
    </source>
</evidence>
<accession>A0A381JBC0</accession>